<keyword evidence="2" id="KW-1185">Reference proteome</keyword>
<organism evidence="1 2">
    <name type="scientific">Carnegiea gigantea</name>
    <dbReference type="NCBI Taxonomy" id="171969"/>
    <lineage>
        <taxon>Eukaryota</taxon>
        <taxon>Viridiplantae</taxon>
        <taxon>Streptophyta</taxon>
        <taxon>Embryophyta</taxon>
        <taxon>Tracheophyta</taxon>
        <taxon>Spermatophyta</taxon>
        <taxon>Magnoliopsida</taxon>
        <taxon>eudicotyledons</taxon>
        <taxon>Gunneridae</taxon>
        <taxon>Pentapetalae</taxon>
        <taxon>Caryophyllales</taxon>
        <taxon>Cactineae</taxon>
        <taxon>Cactaceae</taxon>
        <taxon>Cactoideae</taxon>
        <taxon>Echinocereeae</taxon>
        <taxon>Carnegiea</taxon>
    </lineage>
</organism>
<dbReference type="Proteomes" id="UP001153076">
    <property type="component" value="Unassembled WGS sequence"/>
</dbReference>
<name>A0A9Q1K0T7_9CARY</name>
<dbReference type="EMBL" id="JAKOGI010000458">
    <property type="protein sequence ID" value="KAJ8434678.1"/>
    <property type="molecule type" value="Genomic_DNA"/>
</dbReference>
<reference evidence="1" key="1">
    <citation type="submission" date="2022-04" db="EMBL/GenBank/DDBJ databases">
        <title>Carnegiea gigantea Genome sequencing and assembly v2.</title>
        <authorList>
            <person name="Copetti D."/>
            <person name="Sanderson M.J."/>
            <person name="Burquez A."/>
            <person name="Wojciechowski M.F."/>
        </authorList>
    </citation>
    <scope>NUCLEOTIDE SEQUENCE</scope>
    <source>
        <strain evidence="1">SGP5-SGP5p</strain>
        <tissue evidence="1">Aerial part</tissue>
    </source>
</reference>
<evidence type="ECO:0000313" key="1">
    <source>
        <dbReference type="EMBL" id="KAJ8434678.1"/>
    </source>
</evidence>
<dbReference type="AlphaFoldDB" id="A0A9Q1K0T7"/>
<accession>A0A9Q1K0T7</accession>
<gene>
    <name evidence="1" type="ORF">Cgig2_024750</name>
</gene>
<sequence>MTDHIKETFKWHLRGASRPPHPLPEDYWDLCPSFTLSEAAEVAHDFDILEIIYATFYAMVVNDTIELSVRALLEAHLRQQAHPGGRLRRAKRSWQPVLVPLLGGGSSSSSFNSLASRSRRGRAQKRLAPEVVAHGAVYLGALNGTDPQDRLSTYFFNPKVVLSLKRLALDEKYLIPVGYKLIVPDVDTTVNKTSSKCIAIYRAVFSYGV</sequence>
<protein>
    <submittedName>
        <fullName evidence="1">Uncharacterized protein</fullName>
    </submittedName>
</protein>
<proteinExistence type="predicted"/>
<comment type="caution">
    <text evidence="1">The sequence shown here is derived from an EMBL/GenBank/DDBJ whole genome shotgun (WGS) entry which is preliminary data.</text>
</comment>
<evidence type="ECO:0000313" key="2">
    <source>
        <dbReference type="Proteomes" id="UP001153076"/>
    </source>
</evidence>